<sequence>MSVKTILPFGDPILRKMAKPVIAIDAKVIKLLDDLAETLYDEEGRAGLAAPQIGILKRVVVMDCGDGLIELINPEIVEMSGQQVGPEACLSFPGYTGTVKRAKSVTVKTLNRQGETVLLHGRDYLARCMQHEIDHLNGILFIDHIEKNALYHNETKKRANLMDAIRLSRTEWG</sequence>
<feature type="active site" evidence="2">
    <location>
        <position position="132"/>
    </location>
</feature>
<keyword evidence="2 3" id="KW-0378">Hydrolase</keyword>
<dbReference type="NCBIfam" id="TIGR00079">
    <property type="entry name" value="pept_deformyl"/>
    <property type="match status" value="1"/>
</dbReference>
<protein>
    <recommendedName>
        <fullName evidence="2">Peptide deformylase</fullName>
        <shortName evidence="2">PDF</shortName>
        <ecNumber evidence="2">3.5.1.88</ecNumber>
    </recommendedName>
    <alternativeName>
        <fullName evidence="2">Polypeptide deformylase</fullName>
    </alternativeName>
</protein>
<dbReference type="GO" id="GO:0046872">
    <property type="term" value="F:metal ion binding"/>
    <property type="evidence" value="ECO:0007669"/>
    <property type="project" value="UniProtKB-KW"/>
</dbReference>
<feature type="binding site" evidence="2">
    <location>
        <position position="89"/>
    </location>
    <ligand>
        <name>Fe cation</name>
        <dbReference type="ChEBI" id="CHEBI:24875"/>
    </ligand>
</feature>
<dbReference type="EC" id="3.5.1.88" evidence="2"/>
<dbReference type="HAMAP" id="MF_00163">
    <property type="entry name" value="Pep_deformylase"/>
    <property type="match status" value="1"/>
</dbReference>
<comment type="caution">
    <text evidence="3">The sequence shown here is derived from an EMBL/GenBank/DDBJ whole genome shotgun (WGS) entry which is preliminary data.</text>
</comment>
<evidence type="ECO:0000256" key="1">
    <source>
        <dbReference type="ARBA" id="ARBA00010759"/>
    </source>
</evidence>
<dbReference type="Proteomes" id="UP000271031">
    <property type="component" value="Unassembled WGS sequence"/>
</dbReference>
<dbReference type="GO" id="GO:0006412">
    <property type="term" value="P:translation"/>
    <property type="evidence" value="ECO:0007669"/>
    <property type="project" value="UniProtKB-UniRule"/>
</dbReference>
<keyword evidence="2" id="KW-0648">Protein biosynthesis</keyword>
<dbReference type="Gene3D" id="3.90.45.10">
    <property type="entry name" value="Peptide deformylase"/>
    <property type="match status" value="1"/>
</dbReference>
<dbReference type="OrthoDB" id="9784988at2"/>
<dbReference type="GO" id="GO:0042586">
    <property type="term" value="F:peptide deformylase activity"/>
    <property type="evidence" value="ECO:0007669"/>
    <property type="project" value="UniProtKB-UniRule"/>
</dbReference>
<dbReference type="PIRSF" id="PIRSF004749">
    <property type="entry name" value="Pep_def"/>
    <property type="match status" value="1"/>
</dbReference>
<comment type="cofactor">
    <cofactor evidence="2">
        <name>Fe(2+)</name>
        <dbReference type="ChEBI" id="CHEBI:29033"/>
    </cofactor>
    <text evidence="2">Binds 1 Fe(2+) ion.</text>
</comment>
<dbReference type="NCBIfam" id="NF001159">
    <property type="entry name" value="PRK00150.1-3"/>
    <property type="match status" value="1"/>
</dbReference>
<evidence type="ECO:0000313" key="4">
    <source>
        <dbReference type="Proteomes" id="UP000271031"/>
    </source>
</evidence>
<dbReference type="PANTHER" id="PTHR10458:SF22">
    <property type="entry name" value="PEPTIDE DEFORMYLASE"/>
    <property type="match status" value="1"/>
</dbReference>
<evidence type="ECO:0000313" key="3">
    <source>
        <dbReference type="EMBL" id="RNB84611.1"/>
    </source>
</evidence>
<proteinExistence type="inferred from homology"/>
<comment type="function">
    <text evidence="2">Removes the formyl group from the N-terminal Met of newly synthesized proteins. Requires at least a dipeptide for an efficient rate of reaction. N-terminal L-methionine is a prerequisite for activity but the enzyme has broad specificity at other positions.</text>
</comment>
<dbReference type="CDD" id="cd00487">
    <property type="entry name" value="Pep_deformylase"/>
    <property type="match status" value="1"/>
</dbReference>
<evidence type="ECO:0000256" key="2">
    <source>
        <dbReference type="HAMAP-Rule" id="MF_00163"/>
    </source>
</evidence>
<dbReference type="InterPro" id="IPR036821">
    <property type="entry name" value="Peptide_deformylase_sf"/>
</dbReference>
<organism evidence="3 4">
    <name type="scientific">Brevibacillus fluminis</name>
    <dbReference type="NCBI Taxonomy" id="511487"/>
    <lineage>
        <taxon>Bacteria</taxon>
        <taxon>Bacillati</taxon>
        <taxon>Bacillota</taxon>
        <taxon>Bacilli</taxon>
        <taxon>Bacillales</taxon>
        <taxon>Paenibacillaceae</taxon>
        <taxon>Brevibacillus</taxon>
    </lineage>
</organism>
<dbReference type="AlphaFoldDB" id="A0A3M8DAJ6"/>
<reference evidence="3 4" key="1">
    <citation type="submission" date="2018-10" db="EMBL/GenBank/DDBJ databases">
        <title>Phylogenomics of Brevibacillus.</title>
        <authorList>
            <person name="Dunlap C."/>
        </authorList>
    </citation>
    <scope>NUCLEOTIDE SEQUENCE [LARGE SCALE GENOMIC DNA]</scope>
    <source>
        <strain evidence="3 4">JCM 15716</strain>
    </source>
</reference>
<gene>
    <name evidence="2 3" type="primary">def</name>
    <name evidence="3" type="ORF">EDM56_21135</name>
</gene>
<feature type="binding site" evidence="2">
    <location>
        <position position="131"/>
    </location>
    <ligand>
        <name>Fe cation</name>
        <dbReference type="ChEBI" id="CHEBI:24875"/>
    </ligand>
</feature>
<accession>A0A3M8DAJ6</accession>
<dbReference type="RefSeq" id="WP_122919894.1">
    <property type="nucleotide sequence ID" value="NZ_RHHQ01000017.1"/>
</dbReference>
<keyword evidence="2" id="KW-0408">Iron</keyword>
<dbReference type="EMBL" id="RHHQ01000017">
    <property type="protein sequence ID" value="RNB84611.1"/>
    <property type="molecule type" value="Genomic_DNA"/>
</dbReference>
<feature type="binding site" evidence="2">
    <location>
        <position position="135"/>
    </location>
    <ligand>
        <name>Fe cation</name>
        <dbReference type="ChEBI" id="CHEBI:24875"/>
    </ligand>
</feature>
<comment type="catalytic activity">
    <reaction evidence="2">
        <text>N-terminal N-formyl-L-methionyl-[peptide] + H2O = N-terminal L-methionyl-[peptide] + formate</text>
        <dbReference type="Rhea" id="RHEA:24420"/>
        <dbReference type="Rhea" id="RHEA-COMP:10639"/>
        <dbReference type="Rhea" id="RHEA-COMP:10640"/>
        <dbReference type="ChEBI" id="CHEBI:15377"/>
        <dbReference type="ChEBI" id="CHEBI:15740"/>
        <dbReference type="ChEBI" id="CHEBI:49298"/>
        <dbReference type="ChEBI" id="CHEBI:64731"/>
        <dbReference type="EC" id="3.5.1.88"/>
    </reaction>
</comment>
<dbReference type="Pfam" id="PF01327">
    <property type="entry name" value="Pep_deformylase"/>
    <property type="match status" value="1"/>
</dbReference>
<dbReference type="SUPFAM" id="SSF56420">
    <property type="entry name" value="Peptide deformylase"/>
    <property type="match status" value="1"/>
</dbReference>
<comment type="similarity">
    <text evidence="1 2">Belongs to the polypeptide deformylase family.</text>
</comment>
<keyword evidence="4" id="KW-1185">Reference proteome</keyword>
<keyword evidence="2" id="KW-0479">Metal-binding</keyword>
<dbReference type="PRINTS" id="PR01576">
    <property type="entry name" value="PDEFORMYLASE"/>
</dbReference>
<dbReference type="PANTHER" id="PTHR10458">
    <property type="entry name" value="PEPTIDE DEFORMYLASE"/>
    <property type="match status" value="1"/>
</dbReference>
<dbReference type="InterPro" id="IPR023635">
    <property type="entry name" value="Peptide_deformylase"/>
</dbReference>
<name>A0A3M8DAJ6_9BACL</name>